<gene>
    <name evidence="4" type="ORF">KSZ_40040</name>
</gene>
<evidence type="ECO:0000313" key="5">
    <source>
        <dbReference type="Proteomes" id="UP000635565"/>
    </source>
</evidence>
<proteinExistence type="predicted"/>
<reference evidence="4 5" key="1">
    <citation type="journal article" date="2021" name="Int. J. Syst. Evol. Microbiol.">
        <title>Reticulibacter mediterranei gen. nov., sp. nov., within the new family Reticulibacteraceae fam. nov., and Ktedonospora formicarum gen. nov., sp. nov., Ktedonobacter robiniae sp. nov., Dictyobacter formicarum sp. nov. and Dictyobacter arantiisoli sp. nov., belonging to the class Ktedonobacteria.</title>
        <authorList>
            <person name="Yabe S."/>
            <person name="Zheng Y."/>
            <person name="Wang C.M."/>
            <person name="Sakai Y."/>
            <person name="Abe K."/>
            <person name="Yokota A."/>
            <person name="Donadio S."/>
            <person name="Cavaletti L."/>
            <person name="Monciardini P."/>
        </authorList>
    </citation>
    <scope>NUCLEOTIDE SEQUENCE [LARGE SCALE GENOMIC DNA]</scope>
    <source>
        <strain evidence="4 5">SOSP1-9</strain>
    </source>
</reference>
<evidence type="ECO:0000259" key="3">
    <source>
        <dbReference type="Pfam" id="PF00127"/>
    </source>
</evidence>
<dbReference type="Pfam" id="PF00127">
    <property type="entry name" value="Copper-bind"/>
    <property type="match status" value="1"/>
</dbReference>
<dbReference type="SUPFAM" id="SSF49503">
    <property type="entry name" value="Cupredoxins"/>
    <property type="match status" value="1"/>
</dbReference>
<comment type="caution">
    <text evidence="4">The sequence shown here is derived from an EMBL/GenBank/DDBJ whole genome shotgun (WGS) entry which is preliminary data.</text>
</comment>
<accession>A0ABQ3VKX3</accession>
<evidence type="ECO:0000256" key="2">
    <source>
        <dbReference type="ARBA" id="ARBA00023008"/>
    </source>
</evidence>
<dbReference type="Proteomes" id="UP000635565">
    <property type="component" value="Unassembled WGS sequence"/>
</dbReference>
<evidence type="ECO:0000256" key="1">
    <source>
        <dbReference type="ARBA" id="ARBA00022723"/>
    </source>
</evidence>
<dbReference type="Gene3D" id="2.60.40.420">
    <property type="entry name" value="Cupredoxins - blue copper proteins"/>
    <property type="match status" value="1"/>
</dbReference>
<sequence>MGASQFIETEVTVPKGQKLDLIDNVSAPHVIKNGTWNGSTPDPTKEPGAPDVSLNFTGGDKMTVGPFNTAGTFKLFCTIHGGMKLSVIVK</sequence>
<dbReference type="EMBL" id="BNJJ01000011">
    <property type="protein sequence ID" value="GHO85998.1"/>
    <property type="molecule type" value="Genomic_DNA"/>
</dbReference>
<keyword evidence="1" id="KW-0479">Metal-binding</keyword>
<dbReference type="InterPro" id="IPR008972">
    <property type="entry name" value="Cupredoxin"/>
</dbReference>
<dbReference type="InterPro" id="IPR000923">
    <property type="entry name" value="BlueCu_1"/>
</dbReference>
<organism evidence="4 5">
    <name type="scientific">Dictyobacter formicarum</name>
    <dbReference type="NCBI Taxonomy" id="2778368"/>
    <lineage>
        <taxon>Bacteria</taxon>
        <taxon>Bacillati</taxon>
        <taxon>Chloroflexota</taxon>
        <taxon>Ktedonobacteria</taxon>
        <taxon>Ktedonobacterales</taxon>
        <taxon>Dictyobacteraceae</taxon>
        <taxon>Dictyobacter</taxon>
    </lineage>
</organism>
<protein>
    <recommendedName>
        <fullName evidence="3">Blue (type 1) copper domain-containing protein</fullName>
    </recommendedName>
</protein>
<name>A0ABQ3VKX3_9CHLR</name>
<keyword evidence="5" id="KW-1185">Reference proteome</keyword>
<keyword evidence="2" id="KW-0186">Copper</keyword>
<evidence type="ECO:0000313" key="4">
    <source>
        <dbReference type="EMBL" id="GHO85998.1"/>
    </source>
</evidence>
<feature type="domain" description="Blue (type 1) copper" evidence="3">
    <location>
        <begin position="5"/>
        <end position="90"/>
    </location>
</feature>